<feature type="compositionally biased region" description="Basic and acidic residues" evidence="5">
    <location>
        <begin position="229"/>
        <end position="240"/>
    </location>
</feature>
<evidence type="ECO:0000259" key="7">
    <source>
        <dbReference type="PROSITE" id="PS51194"/>
    </source>
</evidence>
<dbReference type="GO" id="GO:0016787">
    <property type="term" value="F:hydrolase activity"/>
    <property type="evidence" value="ECO:0007669"/>
    <property type="project" value="UniProtKB-KW"/>
</dbReference>
<dbReference type="STRING" id="50376.A0A517LQ73"/>
<dbReference type="EMBL" id="CP042202">
    <property type="protein sequence ID" value="QDS77723.1"/>
    <property type="molecule type" value="Genomic_DNA"/>
</dbReference>
<dbReference type="SMART" id="SM00490">
    <property type="entry name" value="HELICc"/>
    <property type="match status" value="1"/>
</dbReference>
<dbReference type="SUPFAM" id="SSF52540">
    <property type="entry name" value="P-loop containing nucleoside triphosphate hydrolases"/>
    <property type="match status" value="2"/>
</dbReference>
<dbReference type="Gene3D" id="3.40.50.300">
    <property type="entry name" value="P-loop containing nucleotide triphosphate hydrolases"/>
    <property type="match status" value="1"/>
</dbReference>
<dbReference type="Proteomes" id="UP000316270">
    <property type="component" value="Chromosome 18"/>
</dbReference>
<proteinExistence type="predicted"/>
<dbReference type="GO" id="GO:0005524">
    <property type="term" value="F:ATP binding"/>
    <property type="evidence" value="ECO:0007669"/>
    <property type="project" value="InterPro"/>
</dbReference>
<dbReference type="InterPro" id="IPR000330">
    <property type="entry name" value="SNF2_N"/>
</dbReference>
<name>A0A517LQ73_9PEZI</name>
<protein>
    <recommendedName>
        <fullName evidence="10">Helicase</fullName>
    </recommendedName>
</protein>
<evidence type="ECO:0000256" key="1">
    <source>
        <dbReference type="ARBA" id="ARBA00022741"/>
    </source>
</evidence>
<feature type="region of interest" description="Disordered" evidence="5">
    <location>
        <begin position="1"/>
        <end position="47"/>
    </location>
</feature>
<dbReference type="AlphaFoldDB" id="A0A517LQ73"/>
<dbReference type="PROSITE" id="PS51194">
    <property type="entry name" value="HELICASE_CTER"/>
    <property type="match status" value="1"/>
</dbReference>
<evidence type="ECO:0000256" key="3">
    <source>
        <dbReference type="ARBA" id="ARBA00022840"/>
    </source>
</evidence>
<dbReference type="Pfam" id="PF00176">
    <property type="entry name" value="SNF2-rel_dom"/>
    <property type="match status" value="1"/>
</dbReference>
<feature type="domain" description="Helicase ATP-binding" evidence="6">
    <location>
        <begin position="300"/>
        <end position="471"/>
    </location>
</feature>
<dbReference type="PANTHER" id="PTHR45629:SF7">
    <property type="entry name" value="DNA EXCISION REPAIR PROTEIN ERCC-6-RELATED"/>
    <property type="match status" value="1"/>
</dbReference>
<dbReference type="FunFam" id="3.40.50.10810:FF:000035">
    <property type="entry name" value="DsDNA-dependent ATPase (Rad54b)"/>
    <property type="match status" value="1"/>
</dbReference>
<dbReference type="CDD" id="cd18004">
    <property type="entry name" value="DEXHc_RAD54"/>
    <property type="match status" value="1"/>
</dbReference>
<dbReference type="InterPro" id="IPR049730">
    <property type="entry name" value="SNF2/RAD54-like_C"/>
</dbReference>
<dbReference type="GO" id="GO:0007131">
    <property type="term" value="P:reciprocal meiotic recombination"/>
    <property type="evidence" value="ECO:0007669"/>
    <property type="project" value="TreeGrafter"/>
</dbReference>
<dbReference type="SMART" id="SM00487">
    <property type="entry name" value="DEXDc"/>
    <property type="match status" value="1"/>
</dbReference>
<keyword evidence="9" id="KW-1185">Reference proteome</keyword>
<evidence type="ECO:0000313" key="8">
    <source>
        <dbReference type="EMBL" id="QDS77723.1"/>
    </source>
</evidence>
<dbReference type="InterPro" id="IPR050496">
    <property type="entry name" value="SNF2_RAD54_helicase_repair"/>
</dbReference>
<evidence type="ECO:0000256" key="2">
    <source>
        <dbReference type="ARBA" id="ARBA00022801"/>
    </source>
</evidence>
<dbReference type="Pfam" id="PF00271">
    <property type="entry name" value="Helicase_C"/>
    <property type="match status" value="1"/>
</dbReference>
<dbReference type="PANTHER" id="PTHR45629">
    <property type="entry name" value="SNF2/RAD54 FAMILY MEMBER"/>
    <property type="match status" value="1"/>
</dbReference>
<feature type="coiled-coil region" evidence="4">
    <location>
        <begin position="859"/>
        <end position="886"/>
    </location>
</feature>
<dbReference type="InterPro" id="IPR014001">
    <property type="entry name" value="Helicase_ATP-bd"/>
</dbReference>
<feature type="region of interest" description="Disordered" evidence="5">
    <location>
        <begin position="171"/>
        <end position="255"/>
    </location>
</feature>
<evidence type="ECO:0000256" key="5">
    <source>
        <dbReference type="SAM" id="MobiDB-lite"/>
    </source>
</evidence>
<dbReference type="Gene3D" id="3.40.50.10810">
    <property type="entry name" value="Tandem AAA-ATPase domain"/>
    <property type="match status" value="1"/>
</dbReference>
<dbReference type="GO" id="GO:0015616">
    <property type="term" value="F:DNA translocase activity"/>
    <property type="evidence" value="ECO:0007669"/>
    <property type="project" value="TreeGrafter"/>
</dbReference>
<dbReference type="InterPro" id="IPR001650">
    <property type="entry name" value="Helicase_C-like"/>
</dbReference>
<dbReference type="Gene3D" id="1.20.120.850">
    <property type="entry name" value="SWI2/SNF2 ATPases, N-terminal domain"/>
    <property type="match status" value="1"/>
</dbReference>
<keyword evidence="1" id="KW-0547">Nucleotide-binding</keyword>
<evidence type="ECO:0008006" key="10">
    <source>
        <dbReference type="Google" id="ProtNLM"/>
    </source>
</evidence>
<dbReference type="InterPro" id="IPR038718">
    <property type="entry name" value="SNF2-like_sf"/>
</dbReference>
<evidence type="ECO:0000259" key="6">
    <source>
        <dbReference type="PROSITE" id="PS51192"/>
    </source>
</evidence>
<dbReference type="PROSITE" id="PS51192">
    <property type="entry name" value="HELICASE_ATP_BIND_1"/>
    <property type="match status" value="1"/>
</dbReference>
<gene>
    <name evidence="8" type="ORF">FKW77_004290</name>
</gene>
<keyword evidence="2" id="KW-0378">Hydrolase</keyword>
<organism evidence="8 9">
    <name type="scientific">Venturia effusa</name>
    <dbReference type="NCBI Taxonomy" id="50376"/>
    <lineage>
        <taxon>Eukaryota</taxon>
        <taxon>Fungi</taxon>
        <taxon>Dikarya</taxon>
        <taxon>Ascomycota</taxon>
        <taxon>Pezizomycotina</taxon>
        <taxon>Dothideomycetes</taxon>
        <taxon>Pleosporomycetidae</taxon>
        <taxon>Venturiales</taxon>
        <taxon>Venturiaceae</taxon>
        <taxon>Venturia</taxon>
    </lineage>
</organism>
<keyword evidence="4" id="KW-0175">Coiled coil</keyword>
<evidence type="ECO:0000313" key="9">
    <source>
        <dbReference type="Proteomes" id="UP000316270"/>
    </source>
</evidence>
<dbReference type="InterPro" id="IPR027417">
    <property type="entry name" value="P-loop_NTPase"/>
</dbReference>
<sequence>MTYKPFKPLQLKRRPSENTNLTQSSNGSSDPPVKKRRISNDSDPGATATAAAQYAALPKPAQKPGKTFLAHRAPLKTLSNGKSAETAAKEYSGIESYYTVLWRKPTQKKHKTWDGDGVLSITYGYAHLQDIDGREMGKTIWKLPLFPGSTLSVGGKDVEIDAALSKEDFLAGKPFLGGKPPEKKPAPAPFKKPTKAQKTKEDEAEQDGIPQKTVNAASQQVKAKFKNPMNERRPPGEERMPPPAPKPRHNPDAPDALVMKRPKTVPKGKQIVDVVVDPFLARHLRDHQREGVKFMYECVMGMRESGEGAILADEMGLGKTLQTIALLWTLLKQGPIDGNAPVVKKALIVCPVTLIQNWRKEFRKWLGTDKVGVFVVDNDKKIRIKDFTKGRIYNVMIIGYEKLRTVQKELNEGDAIDIVIADEGHRLKTAQNKAAAAIRSLRTERRIVLSGTPLQNDLSEFFAMVDLVNPGLLGKYTTFKREFETPIIKARQPEATAKDTEKGEGRSEELARLTGQFILRRTADVIAKYLPPKTETILFCRPTPPQAALYRAVLESPMFAASMGSGSTEVSLQLINILKKICNSPALLTKQSPEDNSDSTSTLLASLPSKFLKVDNGASAKILVLNSLLHQLRNNTQEKIVLVSNYTSTLDILGNLLTSHGYNFLRLDGSTPASKRQVLVDKFNKEKPEQSFAFLLSAKAGGAGLNLIGASRLVLFDVDWNPATDLQAMARIHRDGQKHHCFIYRFVVKGALDEKIYQRQVTKMGLADAVVDSKKSNQTFSKEELKALFTLDEDDGPPKTHELLRCECEGKGNAPEKVCLSEDGDDANIGKKGFGTSMGDPAADEDSDDEELPILGKLVSAATVNMEEQERKIKKNEAKEKKKAKAKFGKETDEETAALMKFLHIDVERVRNGEEEVEALVEDLELLDCLKEQETRIAYVFAKTTS</sequence>
<dbReference type="GO" id="GO:0000724">
    <property type="term" value="P:double-strand break repair via homologous recombination"/>
    <property type="evidence" value="ECO:0007669"/>
    <property type="project" value="TreeGrafter"/>
</dbReference>
<feature type="compositionally biased region" description="Polar residues" evidence="5">
    <location>
        <begin position="17"/>
        <end position="29"/>
    </location>
</feature>
<dbReference type="GO" id="GO:0005634">
    <property type="term" value="C:nucleus"/>
    <property type="evidence" value="ECO:0007669"/>
    <property type="project" value="TreeGrafter"/>
</dbReference>
<evidence type="ECO:0000256" key="4">
    <source>
        <dbReference type="SAM" id="Coils"/>
    </source>
</evidence>
<dbReference type="OrthoDB" id="413460at2759"/>
<feature type="domain" description="Helicase C-terminal" evidence="7">
    <location>
        <begin position="624"/>
        <end position="778"/>
    </location>
</feature>
<reference evidence="8 9" key="1">
    <citation type="submission" date="2019-07" db="EMBL/GenBank/DDBJ databases">
        <title>Finished genome of Venturia effusa.</title>
        <authorList>
            <person name="Young C.A."/>
            <person name="Cox M.P."/>
            <person name="Ganley A.R.D."/>
            <person name="David W.J."/>
        </authorList>
    </citation>
    <scope>NUCLEOTIDE SEQUENCE [LARGE SCALE GENOMIC DNA]</scope>
    <source>
        <strain evidence="9">albino</strain>
    </source>
</reference>
<keyword evidence="3" id="KW-0067">ATP-binding</keyword>
<accession>A0A517LQ73</accession>
<feature type="compositionally biased region" description="Polar residues" evidence="5">
    <location>
        <begin position="212"/>
        <end position="221"/>
    </location>
</feature>
<dbReference type="CDD" id="cd18793">
    <property type="entry name" value="SF2_C_SNF"/>
    <property type="match status" value="1"/>
</dbReference>